<sequence length="307" mass="34395">MYNLLEVITLFSVIDSLHLKLDDPVLPAWVLMTWYSSTVLRSLSASFLPVSFIANLVSGLDNPTALRSLELYRCMPPRHDQDDAAQLRRLLGVIGPTLEHLAILPEPYARIVGSKTFGASRRLPLSLVVIVSCSHPAHIPRRPADRTPEALLEGGTAEARSVAMCTNLRRLDILCPELPRMVNLYRLLDSFQTDFRSAPAAVMFPPSLSTVRFVLRNIPSTSLGRRPWFERRRDRALLESLWSCMWSTVELLLWLGFPRLKFEIVAAKDAQVASEDLEAARAYLEKHLSVIIGAGRLTVFPDMHGAS</sequence>
<proteinExistence type="predicted"/>
<accession>A0A371CW48</accession>
<name>A0A371CW48_9APHY</name>
<organism evidence="1 2">
    <name type="scientific">Lentinus brumalis</name>
    <dbReference type="NCBI Taxonomy" id="2498619"/>
    <lineage>
        <taxon>Eukaryota</taxon>
        <taxon>Fungi</taxon>
        <taxon>Dikarya</taxon>
        <taxon>Basidiomycota</taxon>
        <taxon>Agaricomycotina</taxon>
        <taxon>Agaricomycetes</taxon>
        <taxon>Polyporales</taxon>
        <taxon>Polyporaceae</taxon>
        <taxon>Lentinus</taxon>
    </lineage>
</organism>
<dbReference type="EMBL" id="KZ857449">
    <property type="protein sequence ID" value="RDX44506.1"/>
    <property type="molecule type" value="Genomic_DNA"/>
</dbReference>
<protein>
    <submittedName>
        <fullName evidence="1">Uncharacterized protein</fullName>
    </submittedName>
</protein>
<dbReference type="Proteomes" id="UP000256964">
    <property type="component" value="Unassembled WGS sequence"/>
</dbReference>
<evidence type="ECO:0000313" key="1">
    <source>
        <dbReference type="EMBL" id="RDX44506.1"/>
    </source>
</evidence>
<reference evidence="1 2" key="1">
    <citation type="journal article" date="2018" name="Biotechnol. Biofuels">
        <title>Integrative visual omics of the white-rot fungus Polyporus brumalis exposes the biotechnological potential of its oxidative enzymes for delignifying raw plant biomass.</title>
        <authorList>
            <person name="Miyauchi S."/>
            <person name="Rancon A."/>
            <person name="Drula E."/>
            <person name="Hage H."/>
            <person name="Chaduli D."/>
            <person name="Favel A."/>
            <person name="Grisel S."/>
            <person name="Henrissat B."/>
            <person name="Herpoel-Gimbert I."/>
            <person name="Ruiz-Duenas F.J."/>
            <person name="Chevret D."/>
            <person name="Hainaut M."/>
            <person name="Lin J."/>
            <person name="Wang M."/>
            <person name="Pangilinan J."/>
            <person name="Lipzen A."/>
            <person name="Lesage-Meessen L."/>
            <person name="Navarro D."/>
            <person name="Riley R."/>
            <person name="Grigoriev I.V."/>
            <person name="Zhou S."/>
            <person name="Raouche S."/>
            <person name="Rosso M.N."/>
        </authorList>
    </citation>
    <scope>NUCLEOTIDE SEQUENCE [LARGE SCALE GENOMIC DNA]</scope>
    <source>
        <strain evidence="1 2">BRFM 1820</strain>
    </source>
</reference>
<keyword evidence="2" id="KW-1185">Reference proteome</keyword>
<dbReference type="AlphaFoldDB" id="A0A371CW48"/>
<gene>
    <name evidence="1" type="ORF">OH76DRAFT_1487086</name>
</gene>
<evidence type="ECO:0000313" key="2">
    <source>
        <dbReference type="Proteomes" id="UP000256964"/>
    </source>
</evidence>